<organism evidence="2 3">
    <name type="scientific">Linum trigynum</name>
    <dbReference type="NCBI Taxonomy" id="586398"/>
    <lineage>
        <taxon>Eukaryota</taxon>
        <taxon>Viridiplantae</taxon>
        <taxon>Streptophyta</taxon>
        <taxon>Embryophyta</taxon>
        <taxon>Tracheophyta</taxon>
        <taxon>Spermatophyta</taxon>
        <taxon>Magnoliopsida</taxon>
        <taxon>eudicotyledons</taxon>
        <taxon>Gunneridae</taxon>
        <taxon>Pentapetalae</taxon>
        <taxon>rosids</taxon>
        <taxon>fabids</taxon>
        <taxon>Malpighiales</taxon>
        <taxon>Linaceae</taxon>
        <taxon>Linum</taxon>
    </lineage>
</organism>
<accession>A0AAV2G8G2</accession>
<keyword evidence="3" id="KW-1185">Reference proteome</keyword>
<dbReference type="Proteomes" id="UP001497516">
    <property type="component" value="Chromosome 8"/>
</dbReference>
<protein>
    <recommendedName>
        <fullName evidence="4">Secreted protein</fullName>
    </recommendedName>
</protein>
<evidence type="ECO:0000256" key="1">
    <source>
        <dbReference type="SAM" id="MobiDB-lite"/>
    </source>
</evidence>
<reference evidence="2 3" key="1">
    <citation type="submission" date="2024-04" db="EMBL/GenBank/DDBJ databases">
        <authorList>
            <person name="Fracassetti M."/>
        </authorList>
    </citation>
    <scope>NUCLEOTIDE SEQUENCE [LARGE SCALE GENOMIC DNA]</scope>
</reference>
<dbReference type="AlphaFoldDB" id="A0AAV2G8G2"/>
<proteinExistence type="predicted"/>
<feature type="compositionally biased region" description="Low complexity" evidence="1">
    <location>
        <begin position="43"/>
        <end position="58"/>
    </location>
</feature>
<feature type="region of interest" description="Disordered" evidence="1">
    <location>
        <begin position="43"/>
        <end position="62"/>
    </location>
</feature>
<sequence length="118" mass="12719">MSLRYCCFLIASLETGDLGDASLGNGGDCLLCFSNPSLNYVGTSGRRSTGSGRRSTGSEPWGDSCHNAVIEWGTRNSSLSAHPRREVPSEAAAASWEVEAMGGTKMIWWKRKVMTDGR</sequence>
<name>A0AAV2G8G2_9ROSI</name>
<gene>
    <name evidence="2" type="ORF">LTRI10_LOCUS45812</name>
</gene>
<evidence type="ECO:0008006" key="4">
    <source>
        <dbReference type="Google" id="ProtNLM"/>
    </source>
</evidence>
<evidence type="ECO:0000313" key="3">
    <source>
        <dbReference type="Proteomes" id="UP001497516"/>
    </source>
</evidence>
<evidence type="ECO:0000313" key="2">
    <source>
        <dbReference type="EMBL" id="CAL1406060.1"/>
    </source>
</evidence>
<dbReference type="EMBL" id="OZ034821">
    <property type="protein sequence ID" value="CAL1406060.1"/>
    <property type="molecule type" value="Genomic_DNA"/>
</dbReference>